<gene>
    <name evidence="3" type="ORF">P168DRAFT_298120</name>
</gene>
<dbReference type="EMBL" id="MSFM01000008">
    <property type="protein sequence ID" value="PKY03318.1"/>
    <property type="molecule type" value="Genomic_DNA"/>
</dbReference>
<accession>A0A2I1D0D0</accession>
<dbReference type="InterPro" id="IPR029058">
    <property type="entry name" value="AB_hydrolase_fold"/>
</dbReference>
<comment type="caution">
    <text evidence="3">The sequence shown here is derived from an EMBL/GenBank/DDBJ whole genome shotgun (WGS) entry which is preliminary data.</text>
</comment>
<keyword evidence="4" id="KW-1185">Reference proteome</keyword>
<evidence type="ECO:0000313" key="3">
    <source>
        <dbReference type="EMBL" id="PKY03318.1"/>
    </source>
</evidence>
<dbReference type="Proteomes" id="UP000234254">
    <property type="component" value="Unassembled WGS sequence"/>
</dbReference>
<organism evidence="3 4">
    <name type="scientific">Aspergillus campestris (strain IBT 28561)</name>
    <dbReference type="NCBI Taxonomy" id="1392248"/>
    <lineage>
        <taxon>Eukaryota</taxon>
        <taxon>Fungi</taxon>
        <taxon>Dikarya</taxon>
        <taxon>Ascomycota</taxon>
        <taxon>Pezizomycotina</taxon>
        <taxon>Eurotiomycetes</taxon>
        <taxon>Eurotiomycetidae</taxon>
        <taxon>Eurotiales</taxon>
        <taxon>Aspergillaceae</taxon>
        <taxon>Aspergillus</taxon>
        <taxon>Aspergillus subgen. Circumdati</taxon>
    </lineage>
</organism>
<dbReference type="OrthoDB" id="94039at2759"/>
<proteinExistence type="predicted"/>
<feature type="compositionally biased region" description="Low complexity" evidence="1">
    <location>
        <begin position="223"/>
        <end position="232"/>
    </location>
</feature>
<dbReference type="GeneID" id="36545765"/>
<evidence type="ECO:0000259" key="2">
    <source>
        <dbReference type="Pfam" id="PF12697"/>
    </source>
</evidence>
<evidence type="ECO:0000256" key="1">
    <source>
        <dbReference type="SAM" id="MobiDB-lite"/>
    </source>
</evidence>
<evidence type="ECO:0000313" key="4">
    <source>
        <dbReference type="Proteomes" id="UP000234254"/>
    </source>
</evidence>
<dbReference type="Pfam" id="PF12697">
    <property type="entry name" value="Abhydrolase_6"/>
    <property type="match status" value="1"/>
</dbReference>
<dbReference type="RefSeq" id="XP_024691912.1">
    <property type="nucleotide sequence ID" value="XM_024838241.1"/>
</dbReference>
<reference evidence="3" key="1">
    <citation type="submission" date="2016-12" db="EMBL/GenBank/DDBJ databases">
        <title>The genomes of Aspergillus section Nigri reveals drivers in fungal speciation.</title>
        <authorList>
            <consortium name="DOE Joint Genome Institute"/>
            <person name="Vesth T.C."/>
            <person name="Nybo J."/>
            <person name="Theobald S."/>
            <person name="Brandl J."/>
            <person name="Frisvad J.C."/>
            <person name="Nielsen K.F."/>
            <person name="Lyhne E.K."/>
            <person name="Kogle M.E."/>
            <person name="Kuo A."/>
            <person name="Riley R."/>
            <person name="Clum A."/>
            <person name="Nolan M."/>
            <person name="Lipzen A."/>
            <person name="Salamov A."/>
            <person name="Henrissat B."/>
            <person name="Wiebenga A."/>
            <person name="De vries R.P."/>
            <person name="Grigoriev I.V."/>
            <person name="Mortensen U.H."/>
            <person name="Andersen M.R."/>
            <person name="Baker S.E."/>
        </authorList>
    </citation>
    <scope>NUCLEOTIDE SEQUENCE</scope>
    <source>
        <strain evidence="3">IBT 28561</strain>
    </source>
</reference>
<dbReference type="InterPro" id="IPR000073">
    <property type="entry name" value="AB_hydrolase_1"/>
</dbReference>
<name>A0A2I1D0D0_ASPC2</name>
<feature type="domain" description="AB hydrolase-1" evidence="2">
    <location>
        <begin position="49"/>
        <end position="219"/>
    </location>
</feature>
<feature type="region of interest" description="Disordered" evidence="1">
    <location>
        <begin position="222"/>
        <end position="241"/>
    </location>
</feature>
<protein>
    <recommendedName>
        <fullName evidence="2">AB hydrolase-1 domain-containing protein</fullName>
    </recommendedName>
</protein>
<dbReference type="VEuPathDB" id="FungiDB:P168DRAFT_298120"/>
<dbReference type="Gene3D" id="3.40.50.1820">
    <property type="entry name" value="alpha/beta hydrolase"/>
    <property type="match status" value="1"/>
</dbReference>
<dbReference type="SUPFAM" id="SSF53474">
    <property type="entry name" value="alpha/beta-Hydrolases"/>
    <property type="match status" value="1"/>
</dbReference>
<dbReference type="AlphaFoldDB" id="A0A2I1D0D0"/>
<sequence>MSSVSDIFRVIEHAVPSHRQNEALVLSVKQYIPLDNPNPRSDDVIIIGAPGNGHVKELYEPLWEELYLRSKTAGFRIRSIWIADGTHQGKSGILNKGRLQDNLDWLVHSHDLLHLIDLKHAGMPGPIVGIGHSMGGTQLAYLSILQPHLLFSLILIEPGIDELSPTSVVQQGITRCAQLSLNSPDTWPSIQAAQRFTTRNPLFQTWDPRVVRRWLQYGLREVSPTGTGTTPSSRRHNQDSIIPVTLTTPRHQEMLVYKRPTKPAGSNPLPPSNKLSPYYRPEVHRVLARLPHLRPSTLYLIGGQSPLCSPHLRGLRLRCTGTGVGGSGGLLADGFERYMSPGVGTH</sequence>